<evidence type="ECO:0000256" key="11">
    <source>
        <dbReference type="SAM" id="MobiDB-lite"/>
    </source>
</evidence>
<dbReference type="InterPro" id="IPR009057">
    <property type="entry name" value="Homeodomain-like_sf"/>
</dbReference>
<dbReference type="SUPFAM" id="SSF46689">
    <property type="entry name" value="Homeodomain-like"/>
    <property type="match status" value="1"/>
</dbReference>
<reference evidence="15" key="1">
    <citation type="submission" date="2020-10" db="EMBL/GenBank/DDBJ databases">
        <authorList>
            <person name="Kikuchi T."/>
        </authorList>
    </citation>
    <scope>NUCLEOTIDE SEQUENCE</scope>
    <source>
        <strain evidence="15">NKZ352</strain>
    </source>
</reference>
<dbReference type="PROSITE" id="PS51156">
    <property type="entry name" value="ELM2"/>
    <property type="match status" value="1"/>
</dbReference>
<dbReference type="GO" id="GO:0008270">
    <property type="term" value="F:zinc ion binding"/>
    <property type="evidence" value="ECO:0007669"/>
    <property type="project" value="UniProtKB-KW"/>
</dbReference>
<dbReference type="InterPro" id="IPR000679">
    <property type="entry name" value="Znf_GATA"/>
</dbReference>
<dbReference type="Pfam" id="PF01426">
    <property type="entry name" value="BAH"/>
    <property type="match status" value="1"/>
</dbReference>
<evidence type="ECO:0000313" key="15">
    <source>
        <dbReference type="EMBL" id="CAD6193921.1"/>
    </source>
</evidence>
<dbReference type="GO" id="GO:0003714">
    <property type="term" value="F:transcription corepressor activity"/>
    <property type="evidence" value="ECO:0007669"/>
    <property type="project" value="TreeGrafter"/>
</dbReference>
<dbReference type="OrthoDB" id="2193595at2759"/>
<sequence length="839" mass="93334">MAGANMYRVGDFVYFEESSDAPYQIRRIEELNKTQSGVEARVVLYHRRRDISPALLKISDQAVRRFDNYYEVDKKKPENFSDASGFILSEPNGSETKPEEDEKEGEKAEEATEESTKKADWGNGGLPLGAENIGEEARFRLRQHELFLSRQVEIMPASQIRGKCRVMLLSEAEDVDSYTSDDLFFYSLVYDPNHMTLLADKGAIRVGDKFQAVVENDDENDEAMASQTKNDVPEMEIDEDEDNENGLKIDEEEDVKPKTSSEKKSAEEEEDRDVLVFKSDNGLTDRDIDQFIILARSVGVFARSMDVSSSAKLPSLHMTVACASRDITLLHAIALLHQADYDFGRAVKFLVPPPNRQLYPLDIDKATGSRTTSLGGPLLCRDQMEEWSAPEANLFEEALDKYGKDFNDIRADYLPWKSMRDIVEYYYQYKASNRYADHKKKKQADADSKLKQVYIPSFSKPSPNIIGQLNQSINTVKSSVSCENCKTTESTNWYSWGPSSAQLRLCQSCWVSWKKNGGLQRKHEHDLYDKSIAKTINNGAAASESRPAPPLISMKPIASNVAQVVAQLPANHPLVLASRQQQAAQKASSSFSFAAIAGLTPQALAKLQQAGGRPGVLFYTTVWRRAIRRALPRNVLNIRRLSRRPFLSIDNDAIARATATLDKTTLLTTAKGLQMSNFNDAKFIQGLYQMQCAFSAQSMKRSSTTLGAHPGEPHSKQQKQAGAKLVLKTRIPPSTFKTPIGVSTPVVGSLHLGNSAAQHQLFTNMALPIATAAAKMNAPQSRIDDGVTPSDGSLLMSATTSQNNVESRKIPVPSHPPSDSKWSYISEDVFLYLGGRRLK</sequence>
<gene>
    <name evidence="15" type="ORF">CAUJ_LOCUS9840</name>
</gene>
<dbReference type="Pfam" id="PF00320">
    <property type="entry name" value="GATA"/>
    <property type="match status" value="1"/>
</dbReference>
<dbReference type="PROSITE" id="PS51038">
    <property type="entry name" value="BAH"/>
    <property type="match status" value="1"/>
</dbReference>
<dbReference type="FunFam" id="1.10.10.60:FF:000012">
    <property type="entry name" value="Metastasis-associated 1 family, member 3"/>
    <property type="match status" value="1"/>
</dbReference>
<dbReference type="Gene3D" id="4.10.1240.50">
    <property type="match status" value="1"/>
</dbReference>
<dbReference type="GO" id="GO:0003682">
    <property type="term" value="F:chromatin binding"/>
    <property type="evidence" value="ECO:0007669"/>
    <property type="project" value="InterPro"/>
</dbReference>
<evidence type="ECO:0000313" key="16">
    <source>
        <dbReference type="Proteomes" id="UP000835052"/>
    </source>
</evidence>
<dbReference type="InterPro" id="IPR040138">
    <property type="entry name" value="MIER/MTA"/>
</dbReference>
<keyword evidence="8" id="KW-0238">DNA-binding</keyword>
<keyword evidence="6" id="KW-0862">Zinc</keyword>
<evidence type="ECO:0000256" key="9">
    <source>
        <dbReference type="ARBA" id="ARBA00023242"/>
    </source>
</evidence>
<dbReference type="GO" id="GO:0003713">
    <property type="term" value="F:transcription coactivator activity"/>
    <property type="evidence" value="ECO:0007669"/>
    <property type="project" value="TreeGrafter"/>
</dbReference>
<feature type="domain" description="ELM2" evidence="13">
    <location>
        <begin position="202"/>
        <end position="354"/>
    </location>
</feature>
<comment type="caution">
    <text evidence="15">The sequence shown here is derived from an EMBL/GenBank/DDBJ whole genome shotgun (WGS) entry which is preliminary data.</text>
</comment>
<name>A0A8S1HHN8_9PELO</name>
<dbReference type="Proteomes" id="UP000835052">
    <property type="component" value="Unassembled WGS sequence"/>
</dbReference>
<evidence type="ECO:0000256" key="2">
    <source>
        <dbReference type="ARBA" id="ARBA00022491"/>
    </source>
</evidence>
<dbReference type="CDD" id="cd11661">
    <property type="entry name" value="SANT_MTA3_like"/>
    <property type="match status" value="1"/>
</dbReference>
<dbReference type="InterPro" id="IPR043151">
    <property type="entry name" value="BAH_sf"/>
</dbReference>
<dbReference type="GO" id="GO:0043565">
    <property type="term" value="F:sequence-specific DNA binding"/>
    <property type="evidence" value="ECO:0007669"/>
    <property type="project" value="InterPro"/>
</dbReference>
<evidence type="ECO:0000256" key="7">
    <source>
        <dbReference type="ARBA" id="ARBA00023015"/>
    </source>
</evidence>
<dbReference type="GO" id="GO:0042826">
    <property type="term" value="F:histone deacetylase binding"/>
    <property type="evidence" value="ECO:0007669"/>
    <property type="project" value="TreeGrafter"/>
</dbReference>
<keyword evidence="4" id="KW-0479">Metal-binding</keyword>
<dbReference type="SMART" id="SM00439">
    <property type="entry name" value="BAH"/>
    <property type="match status" value="1"/>
</dbReference>
<dbReference type="InterPro" id="IPR017884">
    <property type="entry name" value="SANT_dom"/>
</dbReference>
<dbReference type="CDD" id="cd00202">
    <property type="entry name" value="ZnF_GATA"/>
    <property type="match status" value="1"/>
</dbReference>
<dbReference type="GO" id="GO:0000122">
    <property type="term" value="P:negative regulation of transcription by RNA polymerase II"/>
    <property type="evidence" value="ECO:0007669"/>
    <property type="project" value="TreeGrafter"/>
</dbReference>
<evidence type="ECO:0000256" key="6">
    <source>
        <dbReference type="ARBA" id="ARBA00022833"/>
    </source>
</evidence>
<keyword evidence="3" id="KW-0597">Phosphoprotein</keyword>
<feature type="compositionally biased region" description="Acidic residues" evidence="11">
    <location>
        <begin position="233"/>
        <end position="244"/>
    </location>
</feature>
<comment type="similarity">
    <text evidence="10">Belongs to the metastasis-associated protein family.</text>
</comment>
<keyword evidence="2" id="KW-0678">Repressor</keyword>
<keyword evidence="9" id="KW-0539">Nucleus</keyword>
<keyword evidence="7" id="KW-0804">Transcription</keyword>
<keyword evidence="16" id="KW-1185">Reference proteome</keyword>
<dbReference type="FunFam" id="4.10.1240.50:FF:000001">
    <property type="entry name" value="Metastasis-associated 1 family, member 3"/>
    <property type="match status" value="1"/>
</dbReference>
<dbReference type="PANTHER" id="PTHR10865:SF29">
    <property type="entry name" value="METASTASIS ASSOCIATED 1-LIKE, ISOFORM D"/>
    <property type="match status" value="1"/>
</dbReference>
<dbReference type="Pfam" id="PF00249">
    <property type="entry name" value="Myb_DNA-binding"/>
    <property type="match status" value="1"/>
</dbReference>
<comment type="subcellular location">
    <subcellularLocation>
        <location evidence="1">Nucleus</location>
    </subcellularLocation>
</comment>
<dbReference type="PANTHER" id="PTHR10865">
    <property type="entry name" value="METASTASIS-ASSOCIATED PROTEIN AND MESODERM INDUCTION EARLY RESPONSE PROTEIN"/>
    <property type="match status" value="1"/>
</dbReference>
<evidence type="ECO:0000259" key="12">
    <source>
        <dbReference type="PROSITE" id="PS51038"/>
    </source>
</evidence>
<dbReference type="Gene3D" id="1.10.10.60">
    <property type="entry name" value="Homeodomain-like"/>
    <property type="match status" value="1"/>
</dbReference>
<evidence type="ECO:0000259" key="13">
    <source>
        <dbReference type="PROSITE" id="PS51156"/>
    </source>
</evidence>
<feature type="compositionally biased region" description="Basic and acidic residues" evidence="11">
    <location>
        <begin position="104"/>
        <end position="120"/>
    </location>
</feature>
<accession>A0A8S1HHN8</accession>
<feature type="domain" description="BAH" evidence="12">
    <location>
        <begin position="5"/>
        <end position="201"/>
    </location>
</feature>
<proteinExistence type="inferred from homology"/>
<evidence type="ECO:0000256" key="10">
    <source>
        <dbReference type="ARBA" id="ARBA00093454"/>
    </source>
</evidence>
<feature type="region of interest" description="Disordered" evidence="11">
    <location>
        <begin position="81"/>
        <end position="127"/>
    </location>
</feature>
<dbReference type="InterPro" id="IPR001025">
    <property type="entry name" value="BAH_dom"/>
</dbReference>
<evidence type="ECO:0000256" key="4">
    <source>
        <dbReference type="ARBA" id="ARBA00022723"/>
    </source>
</evidence>
<protein>
    <submittedName>
        <fullName evidence="15">Uncharacterized protein</fullName>
    </submittedName>
</protein>
<evidence type="ECO:0000256" key="8">
    <source>
        <dbReference type="ARBA" id="ARBA00023125"/>
    </source>
</evidence>
<feature type="region of interest" description="Disordered" evidence="11">
    <location>
        <begin position="215"/>
        <end position="271"/>
    </location>
</feature>
<evidence type="ECO:0000256" key="3">
    <source>
        <dbReference type="ARBA" id="ARBA00022553"/>
    </source>
</evidence>
<dbReference type="Gene3D" id="2.30.30.490">
    <property type="match status" value="1"/>
</dbReference>
<keyword evidence="5" id="KW-0863">Zinc-finger</keyword>
<dbReference type="SMART" id="SM00401">
    <property type="entry name" value="ZnF_GATA"/>
    <property type="match status" value="1"/>
</dbReference>
<dbReference type="InterPro" id="IPR000949">
    <property type="entry name" value="ELM2_dom"/>
</dbReference>
<dbReference type="InterPro" id="IPR001005">
    <property type="entry name" value="SANT/Myb"/>
</dbReference>
<dbReference type="AlphaFoldDB" id="A0A8S1HHN8"/>
<dbReference type="EMBL" id="CAJGYM010000039">
    <property type="protein sequence ID" value="CAD6193921.1"/>
    <property type="molecule type" value="Genomic_DNA"/>
</dbReference>
<dbReference type="PROSITE" id="PS51293">
    <property type="entry name" value="SANT"/>
    <property type="match status" value="1"/>
</dbReference>
<evidence type="ECO:0000259" key="14">
    <source>
        <dbReference type="PROSITE" id="PS51293"/>
    </source>
</evidence>
<keyword evidence="7" id="KW-0805">Transcription regulation</keyword>
<evidence type="ECO:0000256" key="1">
    <source>
        <dbReference type="ARBA" id="ARBA00004123"/>
    </source>
</evidence>
<dbReference type="SMART" id="SM01189">
    <property type="entry name" value="ELM2"/>
    <property type="match status" value="1"/>
</dbReference>
<dbReference type="SMART" id="SM00717">
    <property type="entry name" value="SANT"/>
    <property type="match status" value="1"/>
</dbReference>
<feature type="domain" description="SANT" evidence="14">
    <location>
        <begin position="382"/>
        <end position="434"/>
    </location>
</feature>
<organism evidence="15 16">
    <name type="scientific">Caenorhabditis auriculariae</name>
    <dbReference type="NCBI Taxonomy" id="2777116"/>
    <lineage>
        <taxon>Eukaryota</taxon>
        <taxon>Metazoa</taxon>
        <taxon>Ecdysozoa</taxon>
        <taxon>Nematoda</taxon>
        <taxon>Chromadorea</taxon>
        <taxon>Rhabditida</taxon>
        <taxon>Rhabditina</taxon>
        <taxon>Rhabditomorpha</taxon>
        <taxon>Rhabditoidea</taxon>
        <taxon>Rhabditidae</taxon>
        <taxon>Peloderinae</taxon>
        <taxon>Caenorhabditis</taxon>
    </lineage>
</organism>
<evidence type="ECO:0000256" key="5">
    <source>
        <dbReference type="ARBA" id="ARBA00022771"/>
    </source>
</evidence>
<feature type="compositionally biased region" description="Basic and acidic residues" evidence="11">
    <location>
        <begin position="245"/>
        <end position="266"/>
    </location>
</feature>
<dbReference type="GO" id="GO:0016581">
    <property type="term" value="C:NuRD complex"/>
    <property type="evidence" value="ECO:0007669"/>
    <property type="project" value="TreeGrafter"/>
</dbReference>